<proteinExistence type="predicted"/>
<evidence type="ECO:0000256" key="3">
    <source>
        <dbReference type="ARBA" id="ARBA00023098"/>
    </source>
</evidence>
<keyword evidence="2" id="KW-0276">Fatty acid metabolism</keyword>
<keyword evidence="3" id="KW-0443">Lipid metabolism</keyword>
<evidence type="ECO:0000256" key="2">
    <source>
        <dbReference type="ARBA" id="ARBA00022832"/>
    </source>
</evidence>
<evidence type="ECO:0008006" key="6">
    <source>
        <dbReference type="Google" id="ProtNLM"/>
    </source>
</evidence>
<evidence type="ECO:0000256" key="1">
    <source>
        <dbReference type="ARBA" id="ARBA00022598"/>
    </source>
</evidence>
<dbReference type="EMBL" id="JAZGQO010000013">
    <property type="protein sequence ID" value="KAK6171646.1"/>
    <property type="molecule type" value="Genomic_DNA"/>
</dbReference>
<name>A0AAN8J730_PATCE</name>
<dbReference type="GO" id="GO:0004467">
    <property type="term" value="F:long-chain fatty acid-CoA ligase activity"/>
    <property type="evidence" value="ECO:0007669"/>
    <property type="project" value="TreeGrafter"/>
</dbReference>
<evidence type="ECO:0000313" key="5">
    <source>
        <dbReference type="Proteomes" id="UP001347796"/>
    </source>
</evidence>
<protein>
    <recommendedName>
        <fullName evidence="6">AMP-dependent synthetase/ligase domain-containing protein</fullName>
    </recommendedName>
</protein>
<accession>A0AAN8J730</accession>
<dbReference type="InterPro" id="IPR042099">
    <property type="entry name" value="ANL_N_sf"/>
</dbReference>
<keyword evidence="1" id="KW-0436">Ligase</keyword>
<dbReference type="GO" id="GO:0016020">
    <property type="term" value="C:membrane"/>
    <property type="evidence" value="ECO:0007669"/>
    <property type="project" value="TreeGrafter"/>
</dbReference>
<comment type="caution">
    <text evidence="4">The sequence shown here is derived from an EMBL/GenBank/DDBJ whole genome shotgun (WGS) entry which is preliminary data.</text>
</comment>
<dbReference type="Pfam" id="PF23562">
    <property type="entry name" value="AMP-binding_C_3"/>
    <property type="match status" value="1"/>
</dbReference>
<keyword evidence="5" id="KW-1185">Reference proteome</keyword>
<dbReference type="GO" id="GO:0005783">
    <property type="term" value="C:endoplasmic reticulum"/>
    <property type="evidence" value="ECO:0007669"/>
    <property type="project" value="TreeGrafter"/>
</dbReference>
<dbReference type="PANTHER" id="PTHR43272">
    <property type="entry name" value="LONG-CHAIN-FATTY-ACID--COA LIGASE"/>
    <property type="match status" value="1"/>
</dbReference>
<dbReference type="Gene3D" id="3.40.50.12780">
    <property type="entry name" value="N-terminal domain of ligase-like"/>
    <property type="match status" value="1"/>
</dbReference>
<dbReference type="AlphaFoldDB" id="A0AAN8J730"/>
<sequence length="274" mass="30452">MWAYPAWQPLVFLVKRIISLSFKDVNISGFYCTGPHTFTRIGCRRITSVGKEYPGSFTKLVNVDEEGNGEICMYGRHVFMGYLHEDEKTKEVIDEGGWLRTGDIGKKDKDGFLFVTGRIKELIITAGGENIAPLPVEDAVKAVLPVVSNCMIIGDKRKFLSMLITLKSDIDTDSQEPKDKLTDQVIEWCRSIGSTANNVSDIVGKNDEAVMKSIQQGIDKVNKAAVSRASVIQKWTILPKDFSIPGGELGPTLKLRRPIVVKMYQSIIDAFYAA</sequence>
<evidence type="ECO:0000313" key="4">
    <source>
        <dbReference type="EMBL" id="KAK6171646.1"/>
    </source>
</evidence>
<dbReference type="SUPFAM" id="SSF56801">
    <property type="entry name" value="Acetyl-CoA synthetase-like"/>
    <property type="match status" value="1"/>
</dbReference>
<dbReference type="Proteomes" id="UP001347796">
    <property type="component" value="Unassembled WGS sequence"/>
</dbReference>
<reference evidence="4 5" key="1">
    <citation type="submission" date="2024-01" db="EMBL/GenBank/DDBJ databases">
        <title>The genome of the rayed Mediterranean limpet Patella caerulea (Linnaeus, 1758).</title>
        <authorList>
            <person name="Anh-Thu Weber A."/>
            <person name="Halstead-Nussloch G."/>
        </authorList>
    </citation>
    <scope>NUCLEOTIDE SEQUENCE [LARGE SCALE GENOMIC DNA]</scope>
    <source>
        <strain evidence="4">AATW-2023a</strain>
        <tissue evidence="4">Whole specimen</tissue>
    </source>
</reference>
<organism evidence="4 5">
    <name type="scientific">Patella caerulea</name>
    <name type="common">Rayed Mediterranean limpet</name>
    <dbReference type="NCBI Taxonomy" id="87958"/>
    <lineage>
        <taxon>Eukaryota</taxon>
        <taxon>Metazoa</taxon>
        <taxon>Spiralia</taxon>
        <taxon>Lophotrochozoa</taxon>
        <taxon>Mollusca</taxon>
        <taxon>Gastropoda</taxon>
        <taxon>Patellogastropoda</taxon>
        <taxon>Patelloidea</taxon>
        <taxon>Patellidae</taxon>
        <taxon>Patella</taxon>
    </lineage>
</organism>
<dbReference type="PANTHER" id="PTHR43272:SF32">
    <property type="entry name" value="AMP-DEPENDENT SYNTHETASE_LIGASE DOMAIN-CONTAINING PROTEIN"/>
    <property type="match status" value="1"/>
</dbReference>
<gene>
    <name evidence="4" type="ORF">SNE40_018091</name>
</gene>